<comment type="caution">
    <text evidence="2">The sequence shown here is derived from an EMBL/GenBank/DDBJ whole genome shotgun (WGS) entry which is preliminary data.</text>
</comment>
<dbReference type="RefSeq" id="WP_189177553.1">
    <property type="nucleotide sequence ID" value="NZ_BMNG01000026.1"/>
</dbReference>
<feature type="compositionally biased region" description="Polar residues" evidence="1">
    <location>
        <begin position="9"/>
        <end position="22"/>
    </location>
</feature>
<evidence type="ECO:0000256" key="1">
    <source>
        <dbReference type="SAM" id="MobiDB-lite"/>
    </source>
</evidence>
<reference evidence="3" key="1">
    <citation type="journal article" date="2019" name="Int. J. Syst. Evol. Microbiol.">
        <title>The Global Catalogue of Microorganisms (GCM) 10K type strain sequencing project: providing services to taxonomists for standard genome sequencing and annotation.</title>
        <authorList>
            <consortium name="The Broad Institute Genomics Platform"/>
            <consortium name="The Broad Institute Genome Sequencing Center for Infectious Disease"/>
            <person name="Wu L."/>
            <person name="Ma J."/>
        </authorList>
    </citation>
    <scope>NUCLEOTIDE SEQUENCE [LARGE SCALE GENOMIC DNA]</scope>
    <source>
        <strain evidence="3">CGMCC 4.7349</strain>
    </source>
</reference>
<evidence type="ECO:0000313" key="3">
    <source>
        <dbReference type="Proteomes" id="UP000656881"/>
    </source>
</evidence>
<feature type="region of interest" description="Disordered" evidence="1">
    <location>
        <begin position="38"/>
        <end position="67"/>
    </location>
</feature>
<protein>
    <submittedName>
        <fullName evidence="2">Uncharacterized protein</fullName>
    </submittedName>
</protein>
<keyword evidence="3" id="KW-1185">Reference proteome</keyword>
<accession>A0ABQ2MUJ5</accession>
<feature type="region of interest" description="Disordered" evidence="1">
    <location>
        <begin position="1"/>
        <end position="22"/>
    </location>
</feature>
<evidence type="ECO:0000313" key="2">
    <source>
        <dbReference type="EMBL" id="GGO58920.1"/>
    </source>
</evidence>
<organism evidence="2 3">
    <name type="scientific">Streptomyces lasiicapitis</name>
    <dbReference type="NCBI Taxonomy" id="1923961"/>
    <lineage>
        <taxon>Bacteria</taxon>
        <taxon>Bacillati</taxon>
        <taxon>Actinomycetota</taxon>
        <taxon>Actinomycetes</taxon>
        <taxon>Kitasatosporales</taxon>
        <taxon>Streptomycetaceae</taxon>
        <taxon>Streptomyces</taxon>
    </lineage>
</organism>
<name>A0ABQ2MUJ5_9ACTN</name>
<sequence>MTENPTPPSRATWSGRPSQPTSTVAIGQSLFLIGNMGIDKPLPPSMKLSPEQRDEMLRTVGVEPTDR</sequence>
<gene>
    <name evidence="2" type="ORF">GCM10012286_79330</name>
</gene>
<dbReference type="EMBL" id="BMNG01000026">
    <property type="protein sequence ID" value="GGO58920.1"/>
    <property type="molecule type" value="Genomic_DNA"/>
</dbReference>
<proteinExistence type="predicted"/>
<dbReference type="Proteomes" id="UP000656881">
    <property type="component" value="Unassembled WGS sequence"/>
</dbReference>